<dbReference type="InterPro" id="IPR036236">
    <property type="entry name" value="Znf_C2H2_sf"/>
</dbReference>
<reference evidence="7" key="1">
    <citation type="submission" date="2025-08" db="UniProtKB">
        <authorList>
            <consortium name="Ensembl"/>
        </authorList>
    </citation>
    <scope>IDENTIFICATION</scope>
</reference>
<keyword evidence="8" id="KW-1185">Reference proteome</keyword>
<sequence>NKQVEKPNNCRCFHPGELQEESNLSLAEVTGSSQTTKPNTEKDDGNMCFVLIDFKELGDGRLTQEVIFPSPEVVNREQDQPDTQGSCEMNNKHYSCDVCGKNFTNPGCLHIHLKLHTGIRDFKCKDCGKTFLIVQVRTHSGERPYSFNDLQTEKRKCSNSVELPLGY</sequence>
<dbReference type="PANTHER" id="PTHR23235">
    <property type="entry name" value="KRUEPPEL-LIKE TRANSCRIPTION FACTOR"/>
    <property type="match status" value="1"/>
</dbReference>
<evidence type="ECO:0000259" key="6">
    <source>
        <dbReference type="PROSITE" id="PS50157"/>
    </source>
</evidence>
<evidence type="ECO:0000256" key="1">
    <source>
        <dbReference type="ARBA" id="ARBA00022723"/>
    </source>
</evidence>
<dbReference type="GO" id="GO:0008270">
    <property type="term" value="F:zinc ion binding"/>
    <property type="evidence" value="ECO:0007669"/>
    <property type="project" value="UniProtKB-KW"/>
</dbReference>
<evidence type="ECO:0000256" key="4">
    <source>
        <dbReference type="ARBA" id="ARBA00022833"/>
    </source>
</evidence>
<dbReference type="Ensembl" id="ENSDLAT00005025948.2">
    <property type="protein sequence ID" value="ENSDLAP00005024271.1"/>
    <property type="gene ID" value="ENSDLAG00005011085.2"/>
</dbReference>
<keyword evidence="1" id="KW-0479">Metal-binding</keyword>
<dbReference type="Proteomes" id="UP000694389">
    <property type="component" value="Unassembled WGS sequence"/>
</dbReference>
<evidence type="ECO:0000256" key="3">
    <source>
        <dbReference type="ARBA" id="ARBA00022771"/>
    </source>
</evidence>
<feature type="domain" description="C2H2-type" evidence="6">
    <location>
        <begin position="122"/>
        <end position="144"/>
    </location>
</feature>
<keyword evidence="2" id="KW-0677">Repeat</keyword>
<dbReference type="SUPFAM" id="SSF57667">
    <property type="entry name" value="beta-beta-alpha zinc fingers"/>
    <property type="match status" value="1"/>
</dbReference>
<feature type="domain" description="C2H2-type" evidence="6">
    <location>
        <begin position="94"/>
        <end position="121"/>
    </location>
</feature>
<dbReference type="AlphaFoldDB" id="A0A8C4ETX4"/>
<organism evidence="7 8">
    <name type="scientific">Dicentrarchus labrax</name>
    <name type="common">European seabass</name>
    <name type="synonym">Morone labrax</name>
    <dbReference type="NCBI Taxonomy" id="13489"/>
    <lineage>
        <taxon>Eukaryota</taxon>
        <taxon>Metazoa</taxon>
        <taxon>Chordata</taxon>
        <taxon>Craniata</taxon>
        <taxon>Vertebrata</taxon>
        <taxon>Euteleostomi</taxon>
        <taxon>Actinopterygii</taxon>
        <taxon>Neopterygii</taxon>
        <taxon>Teleostei</taxon>
        <taxon>Neoteleostei</taxon>
        <taxon>Acanthomorphata</taxon>
        <taxon>Eupercaria</taxon>
        <taxon>Moronidae</taxon>
        <taxon>Dicentrarchus</taxon>
    </lineage>
</organism>
<keyword evidence="4" id="KW-0862">Zinc</keyword>
<evidence type="ECO:0000313" key="8">
    <source>
        <dbReference type="Proteomes" id="UP000694389"/>
    </source>
</evidence>
<evidence type="ECO:0000256" key="2">
    <source>
        <dbReference type="ARBA" id="ARBA00022737"/>
    </source>
</evidence>
<dbReference type="PROSITE" id="PS50157">
    <property type="entry name" value="ZINC_FINGER_C2H2_2"/>
    <property type="match status" value="2"/>
</dbReference>
<accession>A0A8C4ETX4</accession>
<dbReference type="InterPro" id="IPR013087">
    <property type="entry name" value="Znf_C2H2_type"/>
</dbReference>
<reference evidence="7" key="2">
    <citation type="submission" date="2025-09" db="UniProtKB">
        <authorList>
            <consortium name="Ensembl"/>
        </authorList>
    </citation>
    <scope>IDENTIFICATION</scope>
</reference>
<proteinExistence type="predicted"/>
<keyword evidence="3 5" id="KW-0863">Zinc-finger</keyword>
<dbReference type="GO" id="GO:0000978">
    <property type="term" value="F:RNA polymerase II cis-regulatory region sequence-specific DNA binding"/>
    <property type="evidence" value="ECO:0007669"/>
    <property type="project" value="TreeGrafter"/>
</dbReference>
<protein>
    <recommendedName>
        <fullName evidence="6">C2H2-type domain-containing protein</fullName>
    </recommendedName>
</protein>
<evidence type="ECO:0000313" key="7">
    <source>
        <dbReference type="Ensembl" id="ENSDLAP00005024271.1"/>
    </source>
</evidence>
<dbReference type="Pfam" id="PF00096">
    <property type="entry name" value="zf-C2H2"/>
    <property type="match status" value="1"/>
</dbReference>
<evidence type="ECO:0000256" key="5">
    <source>
        <dbReference type="PROSITE-ProRule" id="PRU00042"/>
    </source>
</evidence>
<dbReference type="FunFam" id="3.30.160.60:FF:000303">
    <property type="entry name" value="Zinc finger protein 41"/>
    <property type="match status" value="1"/>
</dbReference>
<dbReference type="PANTHER" id="PTHR23235:SF120">
    <property type="entry name" value="KRUPPEL-LIKE FACTOR 15"/>
    <property type="match status" value="1"/>
</dbReference>
<name>A0A8C4ETX4_DICLA</name>
<dbReference type="GO" id="GO:0000981">
    <property type="term" value="F:DNA-binding transcription factor activity, RNA polymerase II-specific"/>
    <property type="evidence" value="ECO:0007669"/>
    <property type="project" value="TreeGrafter"/>
</dbReference>
<dbReference type="SMART" id="SM00355">
    <property type="entry name" value="ZnF_C2H2"/>
    <property type="match status" value="1"/>
</dbReference>
<dbReference type="PROSITE" id="PS00028">
    <property type="entry name" value="ZINC_FINGER_C2H2_1"/>
    <property type="match status" value="1"/>
</dbReference>
<dbReference type="Gene3D" id="3.30.160.60">
    <property type="entry name" value="Classic Zinc Finger"/>
    <property type="match status" value="1"/>
</dbReference>